<dbReference type="GO" id="GO:0004252">
    <property type="term" value="F:serine-type endopeptidase activity"/>
    <property type="evidence" value="ECO:0007669"/>
    <property type="project" value="InterPro"/>
</dbReference>
<dbReference type="GO" id="GO:0006508">
    <property type="term" value="P:proteolysis"/>
    <property type="evidence" value="ECO:0007669"/>
    <property type="project" value="InterPro"/>
</dbReference>
<dbReference type="eggNOG" id="KOG3627">
    <property type="taxonomic scope" value="Eukaryota"/>
</dbReference>
<dbReference type="PROSITE" id="PS50240">
    <property type="entry name" value="TRYPSIN_DOM"/>
    <property type="match status" value="1"/>
</dbReference>
<dbReference type="STRING" id="32264.T1L3H7"/>
<evidence type="ECO:0000313" key="6">
    <source>
        <dbReference type="Proteomes" id="UP000015104"/>
    </source>
</evidence>
<evidence type="ECO:0000256" key="3">
    <source>
        <dbReference type="SAM" id="SignalP"/>
    </source>
</evidence>
<feature type="signal peptide" evidence="3">
    <location>
        <begin position="1"/>
        <end position="18"/>
    </location>
</feature>
<dbReference type="Proteomes" id="UP000015104">
    <property type="component" value="Unassembled WGS sequence"/>
</dbReference>
<keyword evidence="3" id="KW-0732">Signal</keyword>
<dbReference type="SUPFAM" id="SSF50494">
    <property type="entry name" value="Trypsin-like serine proteases"/>
    <property type="match status" value="1"/>
</dbReference>
<feature type="domain" description="Peptidase S1" evidence="4">
    <location>
        <begin position="44"/>
        <end position="285"/>
    </location>
</feature>
<proteinExistence type="inferred from homology"/>
<organism evidence="5 6">
    <name type="scientific">Tetranychus urticae</name>
    <name type="common">Two-spotted spider mite</name>
    <dbReference type="NCBI Taxonomy" id="32264"/>
    <lineage>
        <taxon>Eukaryota</taxon>
        <taxon>Metazoa</taxon>
        <taxon>Ecdysozoa</taxon>
        <taxon>Arthropoda</taxon>
        <taxon>Chelicerata</taxon>
        <taxon>Arachnida</taxon>
        <taxon>Acari</taxon>
        <taxon>Acariformes</taxon>
        <taxon>Trombidiformes</taxon>
        <taxon>Prostigmata</taxon>
        <taxon>Eleutherengona</taxon>
        <taxon>Raphignathae</taxon>
        <taxon>Tetranychoidea</taxon>
        <taxon>Tetranychidae</taxon>
        <taxon>Tetranychus</taxon>
    </lineage>
</organism>
<reference evidence="6" key="1">
    <citation type="submission" date="2011-08" db="EMBL/GenBank/DDBJ databases">
        <authorList>
            <person name="Rombauts S."/>
        </authorList>
    </citation>
    <scope>NUCLEOTIDE SEQUENCE</scope>
    <source>
        <strain evidence="6">London</strain>
    </source>
</reference>
<evidence type="ECO:0000256" key="2">
    <source>
        <dbReference type="ARBA" id="ARBA00024195"/>
    </source>
</evidence>
<dbReference type="CDD" id="cd00190">
    <property type="entry name" value="Tryp_SPc"/>
    <property type="match status" value="1"/>
</dbReference>
<keyword evidence="6" id="KW-1185">Reference proteome</keyword>
<dbReference type="SMART" id="SM00020">
    <property type="entry name" value="Tryp_SPc"/>
    <property type="match status" value="1"/>
</dbReference>
<dbReference type="AlphaFoldDB" id="T1L3H7"/>
<evidence type="ECO:0000313" key="5">
    <source>
        <dbReference type="EnsemblMetazoa" id="tetur35g01570.1"/>
    </source>
</evidence>
<comment type="similarity">
    <text evidence="2">Belongs to the peptidase S1 family. CLIP subfamily.</text>
</comment>
<dbReference type="EMBL" id="CAEY01001015">
    <property type="status" value="NOT_ANNOTATED_CDS"/>
    <property type="molecule type" value="Genomic_DNA"/>
</dbReference>
<dbReference type="KEGG" id="tut:107369806"/>
<dbReference type="InterPro" id="IPR009003">
    <property type="entry name" value="Peptidase_S1_PA"/>
</dbReference>
<dbReference type="InterPro" id="IPR001254">
    <property type="entry name" value="Trypsin_dom"/>
</dbReference>
<sequence>MILFVSFLLLTLPIISNGLPLSHEKLQSTFYDIFRSYDNESINQVCGRDTLPDQVPFYATVEVIRYEVHSKFFNMSKHKKCGGVLISNRWVLTAAQCTYNISGTIRVVLGDQLNNKTIGVEAIYVHPDFNRRTLENNIALLLLEDPVQFSRSIQPICLPEPGEDETFYGRNGTLGLGMKLNVYGRKLLNTMQITTPPIMRYDYCQRFPGKAAVNETINPESFLCSGFPKGYIRFYSRISWPGDPLMVKVEKNWVLAGINTLHNVDSLFTCIRVGFYLDWIKRTIEQNNS</sequence>
<gene>
    <name evidence="5" type="primary">107369806</name>
</gene>
<dbReference type="PANTHER" id="PTHR24256">
    <property type="entry name" value="TRYPTASE-RELATED"/>
    <property type="match status" value="1"/>
</dbReference>
<dbReference type="EnsemblMetazoa" id="tetur35g01570.1">
    <property type="protein sequence ID" value="tetur35g01570.1"/>
    <property type="gene ID" value="tetur35g01570"/>
</dbReference>
<protein>
    <recommendedName>
        <fullName evidence="4">Peptidase S1 domain-containing protein</fullName>
    </recommendedName>
</protein>
<feature type="chain" id="PRO_5004592194" description="Peptidase S1 domain-containing protein" evidence="3">
    <location>
        <begin position="19"/>
        <end position="289"/>
    </location>
</feature>
<dbReference type="FunFam" id="2.40.10.10:FF:000068">
    <property type="entry name" value="transmembrane protease serine 2"/>
    <property type="match status" value="1"/>
</dbReference>
<dbReference type="Pfam" id="PF00089">
    <property type="entry name" value="Trypsin"/>
    <property type="match status" value="1"/>
</dbReference>
<accession>T1L3H7</accession>
<dbReference type="PRINTS" id="PR00722">
    <property type="entry name" value="CHYMOTRYPSIN"/>
</dbReference>
<dbReference type="InterPro" id="IPR051487">
    <property type="entry name" value="Ser/Thr_Proteases_Immune/Dev"/>
</dbReference>
<dbReference type="HOGENOM" id="CLU_006842_0_4_1"/>
<reference evidence="5" key="2">
    <citation type="submission" date="2015-06" db="UniProtKB">
        <authorList>
            <consortium name="EnsemblMetazoa"/>
        </authorList>
    </citation>
    <scope>IDENTIFICATION</scope>
</reference>
<dbReference type="InterPro" id="IPR001314">
    <property type="entry name" value="Peptidase_S1A"/>
</dbReference>
<evidence type="ECO:0000256" key="1">
    <source>
        <dbReference type="ARBA" id="ARBA00023157"/>
    </source>
</evidence>
<dbReference type="InterPro" id="IPR043504">
    <property type="entry name" value="Peptidase_S1_PA_chymotrypsin"/>
</dbReference>
<dbReference type="OrthoDB" id="6486418at2759"/>
<dbReference type="Gene3D" id="2.40.10.10">
    <property type="entry name" value="Trypsin-like serine proteases"/>
    <property type="match status" value="1"/>
</dbReference>
<keyword evidence="1" id="KW-1015">Disulfide bond</keyword>
<evidence type="ECO:0000259" key="4">
    <source>
        <dbReference type="PROSITE" id="PS50240"/>
    </source>
</evidence>
<name>T1L3H7_TETUR</name>